<evidence type="ECO:0000256" key="5">
    <source>
        <dbReference type="ARBA" id="ARBA00023136"/>
    </source>
</evidence>
<gene>
    <name evidence="8" type="ORF">sL5_08480</name>
</gene>
<dbReference type="InterPro" id="IPR010432">
    <property type="entry name" value="RDD"/>
</dbReference>
<keyword evidence="3 6" id="KW-0812">Transmembrane</keyword>
<comment type="caution">
    <text evidence="8">The sequence shown here is derived from an EMBL/GenBank/DDBJ whole genome shotgun (WGS) entry which is preliminary data.</text>
</comment>
<evidence type="ECO:0000256" key="4">
    <source>
        <dbReference type="ARBA" id="ARBA00022989"/>
    </source>
</evidence>
<accession>A0A8J3MPF3</accession>
<evidence type="ECO:0000313" key="8">
    <source>
        <dbReference type="EMBL" id="GHM59855.1"/>
    </source>
</evidence>
<dbReference type="PANTHER" id="PTHR36115">
    <property type="entry name" value="PROLINE-RICH ANTIGEN HOMOLOG-RELATED"/>
    <property type="match status" value="1"/>
</dbReference>
<evidence type="ECO:0000256" key="1">
    <source>
        <dbReference type="ARBA" id="ARBA00004651"/>
    </source>
</evidence>
<organism evidence="8 9">
    <name type="scientific">Candidatus Mesenet longicola</name>
    <dbReference type="NCBI Taxonomy" id="1892558"/>
    <lineage>
        <taxon>Bacteria</taxon>
        <taxon>Pseudomonadati</taxon>
        <taxon>Pseudomonadota</taxon>
        <taxon>Alphaproteobacteria</taxon>
        <taxon>Rickettsiales</taxon>
        <taxon>Anaplasmataceae</taxon>
        <taxon>Candidatus Mesenet</taxon>
    </lineage>
</organism>
<evidence type="ECO:0000256" key="3">
    <source>
        <dbReference type="ARBA" id="ARBA00022692"/>
    </source>
</evidence>
<dbReference type="EMBL" id="BNGU01000040">
    <property type="protein sequence ID" value="GHM59855.1"/>
    <property type="molecule type" value="Genomic_DNA"/>
</dbReference>
<feature type="transmembrane region" description="Helical" evidence="6">
    <location>
        <begin position="72"/>
        <end position="98"/>
    </location>
</feature>
<feature type="transmembrane region" description="Helical" evidence="6">
    <location>
        <begin position="23"/>
        <end position="52"/>
    </location>
</feature>
<protein>
    <recommendedName>
        <fullName evidence="7">RDD domain-containing protein</fullName>
    </recommendedName>
</protein>
<dbReference type="Pfam" id="PF06271">
    <property type="entry name" value="RDD"/>
    <property type="match status" value="1"/>
</dbReference>
<keyword evidence="5 6" id="KW-0472">Membrane</keyword>
<keyword evidence="4 6" id="KW-1133">Transmembrane helix</keyword>
<dbReference type="AlphaFoldDB" id="A0A8J3MPF3"/>
<name>A0A8J3MPF3_9RICK</name>
<sequence length="199" mass="23042">MSNIYLEPAGLIRRFIAFLSDMVLPAALLFVLVLFPILALIGVLFLIFFHLINENETISKIGEIIELYLHSNLYIIQEMADIVTLILSLLLPLLYYAYCRNATLGQKAMDVYVMRLDQVKIEKSFAFKRFLIWSLPQFIMMWIIVPVAGYFFGQLTLSTIPSIFFIAWYIIPPIFSDKNQMIHDMLCKTVVVKGKFKRS</sequence>
<keyword evidence="2" id="KW-1003">Cell membrane</keyword>
<comment type="subcellular location">
    <subcellularLocation>
        <location evidence="1">Cell membrane</location>
        <topology evidence="1">Multi-pass membrane protein</topology>
    </subcellularLocation>
</comment>
<keyword evidence="9" id="KW-1185">Reference proteome</keyword>
<proteinExistence type="predicted"/>
<dbReference type="GO" id="GO:0005886">
    <property type="term" value="C:plasma membrane"/>
    <property type="evidence" value="ECO:0007669"/>
    <property type="project" value="UniProtKB-SubCell"/>
</dbReference>
<reference evidence="8 9" key="1">
    <citation type="journal article" date="2021" name="Microb. Ecol.">
        <title>Candidatus Mesenet longicola: Novel Endosymbionts of Brontispa longissima that Induce Cytoplasmic Incompatibility.</title>
        <authorList>
            <person name="Takano S."/>
            <person name="Gotoh Y."/>
            <person name="Hayashi T."/>
        </authorList>
    </citation>
    <scope>NUCLEOTIDE SEQUENCE [LARGE SCALE GENOMIC DNA]</scope>
    <source>
        <strain evidence="8">L5</strain>
    </source>
</reference>
<feature type="domain" description="RDD" evidence="7">
    <location>
        <begin position="9"/>
        <end position="187"/>
    </location>
</feature>
<evidence type="ECO:0000313" key="9">
    <source>
        <dbReference type="Proteomes" id="UP000637906"/>
    </source>
</evidence>
<evidence type="ECO:0000256" key="2">
    <source>
        <dbReference type="ARBA" id="ARBA00022475"/>
    </source>
</evidence>
<evidence type="ECO:0000259" key="7">
    <source>
        <dbReference type="Pfam" id="PF06271"/>
    </source>
</evidence>
<feature type="transmembrane region" description="Helical" evidence="6">
    <location>
        <begin position="158"/>
        <end position="175"/>
    </location>
</feature>
<dbReference type="InterPro" id="IPR051791">
    <property type="entry name" value="Pra-immunoreactive"/>
</dbReference>
<evidence type="ECO:0000256" key="6">
    <source>
        <dbReference type="SAM" id="Phobius"/>
    </source>
</evidence>
<dbReference type="Proteomes" id="UP000637906">
    <property type="component" value="Unassembled WGS sequence"/>
</dbReference>
<feature type="transmembrane region" description="Helical" evidence="6">
    <location>
        <begin position="130"/>
        <end position="152"/>
    </location>
</feature>